<dbReference type="SUPFAM" id="SSF54060">
    <property type="entry name" value="His-Me finger endonucleases"/>
    <property type="match status" value="1"/>
</dbReference>
<evidence type="ECO:0000313" key="3">
    <source>
        <dbReference type="EMBL" id="QOW46965.1"/>
    </source>
</evidence>
<reference evidence="3 4" key="1">
    <citation type="submission" date="2020-02" db="EMBL/GenBank/DDBJ databases">
        <title>Tigecycline-resistant Acinetobacter species from pigs and migratory birds.</title>
        <authorList>
            <person name="Chen C."/>
            <person name="Sun J."/>
            <person name="Liao X.-P."/>
            <person name="Liu Y.-H."/>
        </authorList>
    </citation>
    <scope>NUCLEOTIDE SEQUENCE [LARGE SCALE GENOMIC DNA]</scope>
    <source>
        <strain evidence="3 4">YH12207_T</strain>
    </source>
</reference>
<evidence type="ECO:0000313" key="4">
    <source>
        <dbReference type="Proteomes" id="UP000593966"/>
    </source>
</evidence>
<dbReference type="EMBL" id="CP048659">
    <property type="protein sequence ID" value="QOW46965.1"/>
    <property type="molecule type" value="Genomic_DNA"/>
</dbReference>
<dbReference type="Gene3D" id="3.90.75.20">
    <property type="match status" value="1"/>
</dbReference>
<dbReference type="Proteomes" id="UP000593966">
    <property type="component" value="Chromosome"/>
</dbReference>
<name>A0A7S6VY55_9GAMM</name>
<dbReference type="InterPro" id="IPR003615">
    <property type="entry name" value="HNH_nuc"/>
</dbReference>
<organism evidence="3 4">
    <name type="scientific">Acinetobacter piscicola</name>
    <dbReference type="NCBI Taxonomy" id="2006115"/>
    <lineage>
        <taxon>Bacteria</taxon>
        <taxon>Pseudomonadati</taxon>
        <taxon>Pseudomonadota</taxon>
        <taxon>Gammaproteobacteria</taxon>
        <taxon>Moraxellales</taxon>
        <taxon>Moraxellaceae</taxon>
        <taxon>Acinetobacter</taxon>
    </lineage>
</organism>
<sequence>MAEKFNAKFGENRTNDSMQRWCSKNNFLGVPNTGRFIKGQSAWNDGKTGYMGANATSFKKGNVPHNTKPLFSERTCAKDGYVLIKIREEHPQFVLKHRWLWEQVKGPIPENHKIVFINEDKTDIRIDNLMLVSDAELAVKNIKFSKVSNAETNETCLLLSKLHIAAKKVA</sequence>
<dbReference type="EMBL" id="CP048659">
    <property type="protein sequence ID" value="QOW46485.1"/>
    <property type="molecule type" value="Genomic_DNA"/>
</dbReference>
<keyword evidence="3" id="KW-0255">Endonuclease</keyword>
<protein>
    <submittedName>
        <fullName evidence="3">HNH endonuclease</fullName>
    </submittedName>
</protein>
<accession>A0A7S6VY55</accession>
<gene>
    <name evidence="2" type="ORF">G0028_11595</name>
    <name evidence="3" type="ORF">G0028_14280</name>
</gene>
<keyword evidence="3" id="KW-0378">Hydrolase</keyword>
<dbReference type="Pfam" id="PF13392">
    <property type="entry name" value="HNH_3"/>
    <property type="match status" value="1"/>
</dbReference>
<proteinExistence type="predicted"/>
<dbReference type="AlphaFoldDB" id="A0A7S6VY55"/>
<keyword evidence="4" id="KW-1185">Reference proteome</keyword>
<dbReference type="GO" id="GO:0004519">
    <property type="term" value="F:endonuclease activity"/>
    <property type="evidence" value="ECO:0007669"/>
    <property type="project" value="UniProtKB-KW"/>
</dbReference>
<dbReference type="InterPro" id="IPR044925">
    <property type="entry name" value="His-Me_finger_sf"/>
</dbReference>
<evidence type="ECO:0000313" key="2">
    <source>
        <dbReference type="EMBL" id="QOW46485.1"/>
    </source>
</evidence>
<feature type="domain" description="HNH nuclease" evidence="1">
    <location>
        <begin position="95"/>
        <end position="138"/>
    </location>
</feature>
<evidence type="ECO:0000259" key="1">
    <source>
        <dbReference type="Pfam" id="PF13392"/>
    </source>
</evidence>
<dbReference type="RefSeq" id="WP_194088720.1">
    <property type="nucleotide sequence ID" value="NZ_CP048659.1"/>
</dbReference>
<keyword evidence="3" id="KW-0540">Nuclease</keyword>